<dbReference type="EMBL" id="JAUTBF010000001">
    <property type="protein sequence ID" value="MDQ1124295.1"/>
    <property type="molecule type" value="Genomic_DNA"/>
</dbReference>
<sequence>MTLRILLVTAAAGLAFGLSFIFTGHIASGTESTQRNVAGVIGVRLVESPGFRTRAFRRDRHASASH</sequence>
<dbReference type="Proteomes" id="UP001226691">
    <property type="component" value="Unassembled WGS sequence"/>
</dbReference>
<evidence type="ECO:0000313" key="2">
    <source>
        <dbReference type="Proteomes" id="UP001226691"/>
    </source>
</evidence>
<proteinExistence type="predicted"/>
<gene>
    <name evidence="1" type="ORF">QE412_002868</name>
</gene>
<name>A0ABU0TXB5_MICTR</name>
<organism evidence="1 2">
    <name type="scientific">Microbacterium trichothecenolyticum</name>
    <name type="common">Aureobacterium trichothecenolyticum</name>
    <dbReference type="NCBI Taxonomy" id="69370"/>
    <lineage>
        <taxon>Bacteria</taxon>
        <taxon>Bacillati</taxon>
        <taxon>Actinomycetota</taxon>
        <taxon>Actinomycetes</taxon>
        <taxon>Micrococcales</taxon>
        <taxon>Microbacteriaceae</taxon>
        <taxon>Microbacterium</taxon>
    </lineage>
</organism>
<protein>
    <submittedName>
        <fullName evidence="1">Uncharacterized protein</fullName>
    </submittedName>
</protein>
<comment type="caution">
    <text evidence="1">The sequence shown here is derived from an EMBL/GenBank/DDBJ whole genome shotgun (WGS) entry which is preliminary data.</text>
</comment>
<evidence type="ECO:0000313" key="1">
    <source>
        <dbReference type="EMBL" id="MDQ1124295.1"/>
    </source>
</evidence>
<dbReference type="RefSeq" id="WP_307485165.1">
    <property type="nucleotide sequence ID" value="NZ_JAUTBF010000001.1"/>
</dbReference>
<keyword evidence="2" id="KW-1185">Reference proteome</keyword>
<reference evidence="1 2" key="1">
    <citation type="submission" date="2023-07" db="EMBL/GenBank/DDBJ databases">
        <title>Functional and genomic diversity of the sorghum phyllosphere microbiome.</title>
        <authorList>
            <person name="Shade A."/>
        </authorList>
    </citation>
    <scope>NUCLEOTIDE SEQUENCE [LARGE SCALE GENOMIC DNA]</scope>
    <source>
        <strain evidence="1 2">SORGH_AS_1207</strain>
    </source>
</reference>
<accession>A0ABU0TXB5</accession>